<sequence length="375" mass="40935">MLRNTVLCEMCGGKFFPASLKFHQKACKKKMQFVEVPCSYCDTPVRRDDMPSHLKKCSARKDSIRRQRKTNHSMSPSAIIKKNASGGITMVESRSAVSLSPKGRFSLNRGNSFDGSGEMGNSSGMSRGSMGSSGNPPLHPNTHSIHEQPSEIGSDGRVPCRICGRKFAADRIAKHQGICRKIKLKAEERGEFDVTESRTKEIREQLPQNYRGKTLKLGKVARGRKGGFTGSATRFGGRGNGGVLPKDEPAKEKKKNNWREQHANFIANVRNAKKITKFMDAGGDARDIDTQLNLAPTPSQPTSNMVDCPHCGRSFSELVAERHLPKCKNIINRPKPPKGAGFSLKGETRSYSGGSRVGGQGGGAGKWGGRGEMNF</sequence>
<evidence type="ECO:0000313" key="9">
    <source>
        <dbReference type="Proteomes" id="UP001165122"/>
    </source>
</evidence>
<dbReference type="PANTHER" id="PTHR13555">
    <property type="entry name" value="C2H2 ZINC FINGER CGI-62-RELATED"/>
    <property type="match status" value="1"/>
</dbReference>
<gene>
    <name evidence="8" type="ORF">TrLO_g10354</name>
</gene>
<dbReference type="InterPro" id="IPR026319">
    <property type="entry name" value="ZC2HC1A/B-like"/>
</dbReference>
<protein>
    <recommendedName>
        <fullName evidence="7">C2HC/C3H-type domain-containing protein</fullName>
    </recommendedName>
</protein>
<dbReference type="Pfam" id="PF13913">
    <property type="entry name" value="zf-C2HC_2"/>
    <property type="match status" value="3"/>
</dbReference>
<feature type="region of interest" description="Disordered" evidence="6">
    <location>
        <begin position="329"/>
        <end position="375"/>
    </location>
</feature>
<accession>A0A9W6Z2S7</accession>
<proteinExistence type="predicted"/>
<dbReference type="Gene3D" id="3.30.160.60">
    <property type="entry name" value="Classic Zinc Finger"/>
    <property type="match status" value="2"/>
</dbReference>
<keyword evidence="2" id="KW-0677">Repeat</keyword>
<organism evidence="8 9">
    <name type="scientific">Triparma laevis f. longispina</name>
    <dbReference type="NCBI Taxonomy" id="1714387"/>
    <lineage>
        <taxon>Eukaryota</taxon>
        <taxon>Sar</taxon>
        <taxon>Stramenopiles</taxon>
        <taxon>Ochrophyta</taxon>
        <taxon>Bolidophyceae</taxon>
        <taxon>Parmales</taxon>
        <taxon>Triparmaceae</taxon>
        <taxon>Triparma</taxon>
    </lineage>
</organism>
<evidence type="ECO:0000313" key="8">
    <source>
        <dbReference type="EMBL" id="GMH47127.1"/>
    </source>
</evidence>
<keyword evidence="4" id="KW-0862">Zinc</keyword>
<dbReference type="Proteomes" id="UP001165122">
    <property type="component" value="Unassembled WGS sequence"/>
</dbReference>
<dbReference type="InterPro" id="IPR013083">
    <property type="entry name" value="Znf_RING/FYVE/PHD"/>
</dbReference>
<keyword evidence="3 5" id="KW-0863">Zinc-finger</keyword>
<keyword evidence="1" id="KW-0479">Metal-binding</keyword>
<keyword evidence="9" id="KW-1185">Reference proteome</keyword>
<feature type="domain" description="C2HC/C3H-type" evidence="7">
    <location>
        <begin position="4"/>
        <end position="33"/>
    </location>
</feature>
<feature type="domain" description="C2HC/C3H-type" evidence="7">
    <location>
        <begin position="156"/>
        <end position="185"/>
    </location>
</feature>
<evidence type="ECO:0000256" key="6">
    <source>
        <dbReference type="SAM" id="MobiDB-lite"/>
    </source>
</evidence>
<name>A0A9W6Z2S7_9STRA</name>
<evidence type="ECO:0000256" key="3">
    <source>
        <dbReference type="ARBA" id="ARBA00022771"/>
    </source>
</evidence>
<feature type="compositionally biased region" description="Gly residues" evidence="6">
    <location>
        <begin position="355"/>
        <end position="375"/>
    </location>
</feature>
<feature type="region of interest" description="Disordered" evidence="6">
    <location>
        <begin position="59"/>
        <end position="85"/>
    </location>
</feature>
<dbReference type="AlphaFoldDB" id="A0A9W6Z2S7"/>
<evidence type="ECO:0000256" key="5">
    <source>
        <dbReference type="PROSITE-ProRule" id="PRU01371"/>
    </source>
</evidence>
<evidence type="ECO:0000256" key="2">
    <source>
        <dbReference type="ARBA" id="ARBA00022737"/>
    </source>
</evidence>
<reference evidence="9" key="1">
    <citation type="journal article" date="2023" name="Commun. Biol.">
        <title>Genome analysis of Parmales, the sister group of diatoms, reveals the evolutionary specialization of diatoms from phago-mixotrophs to photoautotrophs.</title>
        <authorList>
            <person name="Ban H."/>
            <person name="Sato S."/>
            <person name="Yoshikawa S."/>
            <person name="Yamada K."/>
            <person name="Nakamura Y."/>
            <person name="Ichinomiya M."/>
            <person name="Sato N."/>
            <person name="Blanc-Mathieu R."/>
            <person name="Endo H."/>
            <person name="Kuwata A."/>
            <person name="Ogata H."/>
        </authorList>
    </citation>
    <scope>NUCLEOTIDE SEQUENCE [LARGE SCALE GENOMIC DNA]</scope>
    <source>
        <strain evidence="9">NIES 3700</strain>
    </source>
</reference>
<dbReference type="PANTHER" id="PTHR13555:SF5">
    <property type="entry name" value="ZINC-FINGER OF A C2HC-TYPE"/>
    <property type="match status" value="1"/>
</dbReference>
<dbReference type="GO" id="GO:0008270">
    <property type="term" value="F:zinc ion binding"/>
    <property type="evidence" value="ECO:0007669"/>
    <property type="project" value="UniProtKB-KW"/>
</dbReference>
<feature type="compositionally biased region" description="Low complexity" evidence="6">
    <location>
        <begin position="115"/>
        <end position="134"/>
    </location>
</feature>
<evidence type="ECO:0000259" key="7">
    <source>
        <dbReference type="PROSITE" id="PS52027"/>
    </source>
</evidence>
<dbReference type="PROSITE" id="PS52027">
    <property type="entry name" value="ZF_C2HC_C3H"/>
    <property type="match status" value="3"/>
</dbReference>
<evidence type="ECO:0000256" key="1">
    <source>
        <dbReference type="ARBA" id="ARBA00022723"/>
    </source>
</evidence>
<dbReference type="InterPro" id="IPR049899">
    <property type="entry name" value="Znf_C2HC_C3H"/>
</dbReference>
<feature type="domain" description="C2HC/C3H-type" evidence="7">
    <location>
        <begin position="304"/>
        <end position="333"/>
    </location>
</feature>
<feature type="region of interest" description="Disordered" evidence="6">
    <location>
        <begin position="99"/>
        <end position="157"/>
    </location>
</feature>
<dbReference type="EMBL" id="BRXW01000353">
    <property type="protein sequence ID" value="GMH47127.1"/>
    <property type="molecule type" value="Genomic_DNA"/>
</dbReference>
<dbReference type="Gene3D" id="3.30.40.10">
    <property type="entry name" value="Zinc/RING finger domain, C3HC4 (zinc finger)"/>
    <property type="match status" value="1"/>
</dbReference>
<feature type="region of interest" description="Disordered" evidence="6">
    <location>
        <begin position="223"/>
        <end position="256"/>
    </location>
</feature>
<evidence type="ECO:0000256" key="4">
    <source>
        <dbReference type="ARBA" id="ARBA00022833"/>
    </source>
</evidence>
<dbReference type="OrthoDB" id="10255185at2759"/>
<feature type="compositionally biased region" description="Basic and acidic residues" evidence="6">
    <location>
        <begin position="245"/>
        <end position="256"/>
    </location>
</feature>
<comment type="caution">
    <text evidence="8">The sequence shown here is derived from an EMBL/GenBank/DDBJ whole genome shotgun (WGS) entry which is preliminary data.</text>
</comment>